<protein>
    <submittedName>
        <fullName evidence="2">Uncharacterized protein</fullName>
    </submittedName>
</protein>
<reference evidence="2 3" key="1">
    <citation type="submission" date="2023-10" db="EMBL/GenBank/DDBJ databases">
        <title>Draft genome sequence of Xylaria bambusicola isolate GMP-LS, the root and basal stem rot pathogen of sugarcane in Indonesia.</title>
        <authorList>
            <person name="Selvaraj P."/>
            <person name="Muralishankar V."/>
            <person name="Muruganantham S."/>
            <person name="Sp S."/>
            <person name="Haryani S."/>
            <person name="Lau K.J.X."/>
            <person name="Naqvi N.I."/>
        </authorList>
    </citation>
    <scope>NUCLEOTIDE SEQUENCE [LARGE SCALE GENOMIC DNA]</scope>
    <source>
        <strain evidence="2">GMP-LS</strain>
    </source>
</reference>
<name>A0AAN7Z974_9PEZI</name>
<evidence type="ECO:0000256" key="1">
    <source>
        <dbReference type="SAM" id="MobiDB-lite"/>
    </source>
</evidence>
<dbReference type="Proteomes" id="UP001305414">
    <property type="component" value="Unassembled WGS sequence"/>
</dbReference>
<sequence>MSNQRSNTTSHDGQQLASIPIEGNDYQLCLKTGALDLVTRANRKPNQLTQRDRKELGFSTMLRSPNTARKSRLQGQGTTCL</sequence>
<evidence type="ECO:0000313" key="3">
    <source>
        <dbReference type="Proteomes" id="UP001305414"/>
    </source>
</evidence>
<evidence type="ECO:0000313" key="2">
    <source>
        <dbReference type="EMBL" id="KAK5635237.1"/>
    </source>
</evidence>
<feature type="compositionally biased region" description="Polar residues" evidence="1">
    <location>
        <begin position="61"/>
        <end position="81"/>
    </location>
</feature>
<keyword evidence="3" id="KW-1185">Reference proteome</keyword>
<feature type="region of interest" description="Disordered" evidence="1">
    <location>
        <begin position="47"/>
        <end position="81"/>
    </location>
</feature>
<organism evidence="2 3">
    <name type="scientific">Xylaria bambusicola</name>
    <dbReference type="NCBI Taxonomy" id="326684"/>
    <lineage>
        <taxon>Eukaryota</taxon>
        <taxon>Fungi</taxon>
        <taxon>Dikarya</taxon>
        <taxon>Ascomycota</taxon>
        <taxon>Pezizomycotina</taxon>
        <taxon>Sordariomycetes</taxon>
        <taxon>Xylariomycetidae</taxon>
        <taxon>Xylariales</taxon>
        <taxon>Xylariaceae</taxon>
        <taxon>Xylaria</taxon>
    </lineage>
</organism>
<gene>
    <name evidence="2" type="ORF">RRF57_010949</name>
</gene>
<dbReference type="EMBL" id="JAWHQM010000050">
    <property type="protein sequence ID" value="KAK5635237.1"/>
    <property type="molecule type" value="Genomic_DNA"/>
</dbReference>
<accession>A0AAN7Z974</accession>
<comment type="caution">
    <text evidence="2">The sequence shown here is derived from an EMBL/GenBank/DDBJ whole genome shotgun (WGS) entry which is preliminary data.</text>
</comment>
<dbReference type="AlphaFoldDB" id="A0AAN7Z974"/>
<proteinExistence type="predicted"/>